<proteinExistence type="predicted"/>
<evidence type="ECO:0000313" key="2">
    <source>
        <dbReference type="EMBL" id="GIH75165.1"/>
    </source>
</evidence>
<gene>
    <name evidence="2" type="ORF">Plo01_15940</name>
</gene>
<reference evidence="2 3" key="1">
    <citation type="submission" date="2021-01" db="EMBL/GenBank/DDBJ databases">
        <title>Whole genome shotgun sequence of Planobispora longispora NBRC 13918.</title>
        <authorList>
            <person name="Komaki H."/>
            <person name="Tamura T."/>
        </authorList>
    </citation>
    <scope>NUCLEOTIDE SEQUENCE [LARGE SCALE GENOMIC DNA]</scope>
    <source>
        <strain evidence="2 3">NBRC 13918</strain>
    </source>
</reference>
<evidence type="ECO:0000313" key="3">
    <source>
        <dbReference type="Proteomes" id="UP000616724"/>
    </source>
</evidence>
<keyword evidence="3" id="KW-1185">Reference proteome</keyword>
<name>A0A8J3RHZ5_9ACTN</name>
<comment type="caution">
    <text evidence="2">The sequence shown here is derived from an EMBL/GenBank/DDBJ whole genome shotgun (WGS) entry which is preliminary data.</text>
</comment>
<feature type="compositionally biased region" description="Basic and acidic residues" evidence="1">
    <location>
        <begin position="31"/>
        <end position="81"/>
    </location>
</feature>
<dbReference type="Proteomes" id="UP000616724">
    <property type="component" value="Unassembled WGS sequence"/>
</dbReference>
<protein>
    <submittedName>
        <fullName evidence="2">Uncharacterized protein</fullName>
    </submittedName>
</protein>
<evidence type="ECO:0000256" key="1">
    <source>
        <dbReference type="SAM" id="MobiDB-lite"/>
    </source>
</evidence>
<dbReference type="EMBL" id="BOOH01000014">
    <property type="protein sequence ID" value="GIH75165.1"/>
    <property type="molecule type" value="Genomic_DNA"/>
</dbReference>
<feature type="region of interest" description="Disordered" evidence="1">
    <location>
        <begin position="1"/>
        <end position="81"/>
    </location>
</feature>
<accession>A0A8J3RHZ5</accession>
<organism evidence="2 3">
    <name type="scientific">Planobispora longispora</name>
    <dbReference type="NCBI Taxonomy" id="28887"/>
    <lineage>
        <taxon>Bacteria</taxon>
        <taxon>Bacillati</taxon>
        <taxon>Actinomycetota</taxon>
        <taxon>Actinomycetes</taxon>
        <taxon>Streptosporangiales</taxon>
        <taxon>Streptosporangiaceae</taxon>
        <taxon>Planobispora</taxon>
    </lineage>
</organism>
<sequence>MLPGRAAAGIIGGGGPQDRAKHVTLTAAQKSPEHPDTLQHPEPEPRDPDTGTRAPEPDRGGGREPGRSAENRENDDALPER</sequence>
<dbReference type="AlphaFoldDB" id="A0A8J3RHZ5"/>